<evidence type="ECO:0000256" key="1">
    <source>
        <dbReference type="ARBA" id="ARBA00005937"/>
    </source>
</evidence>
<evidence type="ECO:0000259" key="4">
    <source>
        <dbReference type="Pfam" id="PF01881"/>
    </source>
</evidence>
<dbReference type="Gene3D" id="3.30.70.1900">
    <property type="match status" value="1"/>
</dbReference>
<keyword evidence="3" id="KW-0051">Antiviral defense</keyword>
<dbReference type="PANTHER" id="PTHR36984:SF1">
    <property type="entry name" value="CRISPR-ASSOCIATED ENDORIBONUCLEASE CAS6 1"/>
    <property type="match status" value="1"/>
</dbReference>
<dbReference type="Pfam" id="PF01881">
    <property type="entry name" value="Cas_Cas6_C"/>
    <property type="match status" value="1"/>
</dbReference>
<organism evidence="5 6">
    <name type="scientific">Haloferax larsenii</name>
    <dbReference type="NCBI Taxonomy" id="302484"/>
    <lineage>
        <taxon>Archaea</taxon>
        <taxon>Methanobacteriati</taxon>
        <taxon>Methanobacteriota</taxon>
        <taxon>Stenosarchaea group</taxon>
        <taxon>Halobacteria</taxon>
        <taxon>Halobacteriales</taxon>
        <taxon>Haloferacaceae</taxon>
        <taxon>Haloferax</taxon>
    </lineage>
</organism>
<dbReference type="EMBL" id="CP078065">
    <property type="protein sequence ID" value="UVE52258.1"/>
    <property type="molecule type" value="Genomic_DNA"/>
</dbReference>
<sequence length="256" mass="29073">MRLLARLSARADTAYDNSYHHKLRGRIWRALKNTEYEQYHDDNRPVGFAYSNPFPYGDLSEGDERTLLVSAPQEQLLAAVAEDFIADRELNIGEMPFHIDELTSLNPDVGEPGTTGTLETGTGVLVRIPQWRADDYGIEPAGDQAIMWRPEHSMEPFITQIEDNLDKKHDLFCDDYLPGPSDTDYDLFDSYELIKTFAIPLTVTQGTEITCVLSKWRFEYQVRDNDHRRHLNLALDTGIGERNGLGLGFLNINHGG</sequence>
<dbReference type="NCBIfam" id="TIGR01877">
    <property type="entry name" value="cas_cas6"/>
    <property type="match status" value="1"/>
</dbReference>
<dbReference type="InterPro" id="IPR045747">
    <property type="entry name" value="CRISPR-assoc_prot_Cas6_N_sf"/>
</dbReference>
<keyword evidence="2" id="KW-0694">RNA-binding</keyword>
<keyword evidence="6" id="KW-1185">Reference proteome</keyword>
<gene>
    <name evidence="5" type="primary">cas6</name>
    <name evidence="5" type="ORF">KU306_18185</name>
</gene>
<dbReference type="GeneID" id="74530889"/>
<dbReference type="Gene3D" id="3.30.70.1890">
    <property type="match status" value="1"/>
</dbReference>
<proteinExistence type="inferred from homology"/>
<evidence type="ECO:0000313" key="5">
    <source>
        <dbReference type="EMBL" id="UVE52258.1"/>
    </source>
</evidence>
<dbReference type="InterPro" id="IPR010156">
    <property type="entry name" value="CRISPR-assoc_prot_Cas6"/>
</dbReference>
<dbReference type="RefSeq" id="WP_258303685.1">
    <property type="nucleotide sequence ID" value="NZ_CP078065.1"/>
</dbReference>
<dbReference type="PANTHER" id="PTHR36984">
    <property type="entry name" value="CRISPR-ASSOCIATED ENDORIBONUCLEASE CAS6 1"/>
    <property type="match status" value="1"/>
</dbReference>
<comment type="similarity">
    <text evidence="1">Belongs to the CRISPR-associated protein Cas6/Cse3/CasE family.</text>
</comment>
<keyword evidence="5" id="KW-0614">Plasmid</keyword>
<feature type="domain" description="CRISPR associated protein Cas6 C-terminal" evidence="4">
    <location>
        <begin position="149"/>
        <end position="252"/>
    </location>
</feature>
<protein>
    <submittedName>
        <fullName evidence="5">CRISPR-associated endoribonuclease Cas6</fullName>
    </submittedName>
</protein>
<evidence type="ECO:0000256" key="3">
    <source>
        <dbReference type="ARBA" id="ARBA00023118"/>
    </source>
</evidence>
<dbReference type="Proteomes" id="UP001058330">
    <property type="component" value="Plasmid pHl5678-2"/>
</dbReference>
<geneLocation type="plasmid" evidence="5 6">
    <name>pHl5678-2</name>
</geneLocation>
<name>A0ABY5RK01_HALLR</name>
<accession>A0ABY5RK01</accession>
<evidence type="ECO:0000256" key="2">
    <source>
        <dbReference type="ARBA" id="ARBA00022884"/>
    </source>
</evidence>
<reference evidence="5" key="1">
    <citation type="submission" date="2021-07" db="EMBL/GenBank/DDBJ databases">
        <title>Studies on halocins as antimicrobial molecules from haloarchaea.</title>
        <authorList>
            <person name="Kumar S."/>
            <person name="Khare S.K."/>
        </authorList>
    </citation>
    <scope>NUCLEOTIDE SEQUENCE</scope>
    <source>
        <strain evidence="5">NCIM 5678</strain>
        <plasmid evidence="5">pHl5678-2</plasmid>
    </source>
</reference>
<evidence type="ECO:0000313" key="6">
    <source>
        <dbReference type="Proteomes" id="UP001058330"/>
    </source>
</evidence>
<dbReference type="InterPro" id="IPR049435">
    <property type="entry name" value="Cas_Cas6_C"/>
</dbReference>